<organism evidence="1">
    <name type="scientific">Streptomyces sp. JL1001</name>
    <dbReference type="NCBI Taxonomy" id="3078227"/>
    <lineage>
        <taxon>Bacteria</taxon>
        <taxon>Bacillati</taxon>
        <taxon>Actinomycetota</taxon>
        <taxon>Actinomycetes</taxon>
        <taxon>Kitasatosporales</taxon>
        <taxon>Streptomycetaceae</taxon>
        <taxon>Streptomyces</taxon>
    </lineage>
</organism>
<evidence type="ECO:0000313" key="1">
    <source>
        <dbReference type="EMBL" id="XCN15325.1"/>
    </source>
</evidence>
<proteinExistence type="predicted"/>
<protein>
    <submittedName>
        <fullName evidence="1">Uncharacterized protein</fullName>
    </submittedName>
</protein>
<gene>
    <name evidence="1" type="ORF">R1Y80_17515</name>
</gene>
<dbReference type="RefSeq" id="WP_354597413.1">
    <property type="nucleotide sequence ID" value="NZ_CP136798.1"/>
</dbReference>
<name>A0AAU8KK16_9ACTN</name>
<accession>A0AAU8KK16</accession>
<dbReference type="AlphaFoldDB" id="A0AAU8KK16"/>
<dbReference type="EMBL" id="CP136798">
    <property type="protein sequence ID" value="XCN15325.1"/>
    <property type="molecule type" value="Genomic_DNA"/>
</dbReference>
<sequence>MINDLGGFHFAQASDPQRISLYLTSHDWNPQEEQGGTLWVATDEAYEVFVPRHRQMRGYESYIRTILKTLSVAEGRSEAKISLEISISDADVQYIHTDPEADPGTTPIEEGVKAFESLRQWVLAGAVSESAEQARLVQPARKPARALEFMRSVRLGPTFEGSYILTAYIPVPPLIGQTEIDVDDPRVRAFSQPFERRVSLKLREATREAVSAADEVIQRRVGIEAFTHRAERGVNANLCEALAGFTAREGGEARIDFSWALSRPVESANPITLTRNQVTILREAAKEMRAQAPEDDVTAVGAVVRLHREGAFGAGEISIAGIIEGSANERLRRIWLELAEEDYSQATRAHDSGATVSVTGSLVKRGNRYFLQNPSAFTVHPETP</sequence>
<reference evidence="1" key="1">
    <citation type="submission" date="2023-10" db="EMBL/GenBank/DDBJ databases">
        <title>Complete genome sequence of Streptomyces sp. JL1001.</title>
        <authorList>
            <person name="Jiang L."/>
        </authorList>
    </citation>
    <scope>NUCLEOTIDE SEQUENCE</scope>
    <source>
        <strain evidence="1">JL1001</strain>
    </source>
</reference>